<sequence length="334" mass="37574">MMKTRILFLISIVVFVTLSAHSVFAENKESNTAFVDVSVATLWSEPHIDRSIDKPAVSHPVDMWEWTTSMNYNEKLWLVGNLQTQALYGQKVTILEDRGEWVKAAVEGQPTPKNELGYPAWMKKSQLTSSQRFNHMEHLPFALVTNPTAWLYDTPKLENTFKEVSFNTTLPVINQKEHAILVATPNSGNKWISPNDVAIYNSEKDIPDPSEEDIVKTAKQFLDLPYLWAGTSGFGFDCSGFTHTIYKSHGITIPRDSSVQATHGTPVAREDLQKGDLIFFAYEEGEGSVHHVSMYVGDGKMIHSPNTSSTVEIIELEGSDYEVEYAGARRYLDH</sequence>
<protein>
    <submittedName>
        <fullName evidence="7">NlpC/P60 family protein</fullName>
    </submittedName>
</protein>
<evidence type="ECO:0000313" key="8">
    <source>
        <dbReference type="Proteomes" id="UP000199516"/>
    </source>
</evidence>
<proteinExistence type="inferred from homology"/>
<keyword evidence="4" id="KW-0788">Thiol protease</keyword>
<organism evidence="7 8">
    <name type="scientific">Alteribacillus iranensis</name>
    <dbReference type="NCBI Taxonomy" id="930128"/>
    <lineage>
        <taxon>Bacteria</taxon>
        <taxon>Bacillati</taxon>
        <taxon>Bacillota</taxon>
        <taxon>Bacilli</taxon>
        <taxon>Bacillales</taxon>
        <taxon>Bacillaceae</taxon>
        <taxon>Alteribacillus</taxon>
    </lineage>
</organism>
<evidence type="ECO:0000256" key="4">
    <source>
        <dbReference type="ARBA" id="ARBA00022807"/>
    </source>
</evidence>
<dbReference type="PANTHER" id="PTHR47053:SF3">
    <property type="entry name" value="GAMMA-D-GLUTAMYL-L-LYSINE DIPEPTIDYL-PEPTIDASE"/>
    <property type="match status" value="1"/>
</dbReference>
<keyword evidence="3" id="KW-0378">Hydrolase</keyword>
<keyword evidence="5" id="KW-0732">Signal</keyword>
<dbReference type="Pfam" id="PF00877">
    <property type="entry name" value="NLPC_P60"/>
    <property type="match status" value="1"/>
</dbReference>
<comment type="similarity">
    <text evidence="1">Belongs to the peptidase C40 family.</text>
</comment>
<dbReference type="InterPro" id="IPR000064">
    <property type="entry name" value="NLP_P60_dom"/>
</dbReference>
<evidence type="ECO:0000256" key="5">
    <source>
        <dbReference type="SAM" id="SignalP"/>
    </source>
</evidence>
<evidence type="ECO:0000256" key="1">
    <source>
        <dbReference type="ARBA" id="ARBA00007074"/>
    </source>
</evidence>
<dbReference type="PROSITE" id="PS51935">
    <property type="entry name" value="NLPC_P60"/>
    <property type="match status" value="1"/>
</dbReference>
<reference evidence="7 8" key="1">
    <citation type="submission" date="2016-10" db="EMBL/GenBank/DDBJ databases">
        <authorList>
            <person name="de Groot N.N."/>
        </authorList>
    </citation>
    <scope>NUCLEOTIDE SEQUENCE [LARGE SCALE GENOMIC DNA]</scope>
    <source>
        <strain evidence="7 8">DSM 23995</strain>
    </source>
</reference>
<evidence type="ECO:0000259" key="6">
    <source>
        <dbReference type="PROSITE" id="PS51935"/>
    </source>
</evidence>
<dbReference type="Gene3D" id="3.90.1720.10">
    <property type="entry name" value="endopeptidase domain like (from Nostoc punctiforme)"/>
    <property type="match status" value="1"/>
</dbReference>
<dbReference type="GO" id="GO:0008234">
    <property type="term" value="F:cysteine-type peptidase activity"/>
    <property type="evidence" value="ECO:0007669"/>
    <property type="project" value="UniProtKB-KW"/>
</dbReference>
<feature type="signal peptide" evidence="5">
    <location>
        <begin position="1"/>
        <end position="25"/>
    </location>
</feature>
<dbReference type="InterPro" id="IPR051202">
    <property type="entry name" value="Peptidase_C40"/>
</dbReference>
<dbReference type="Gene3D" id="2.30.30.40">
    <property type="entry name" value="SH3 Domains"/>
    <property type="match status" value="2"/>
</dbReference>
<evidence type="ECO:0000256" key="2">
    <source>
        <dbReference type="ARBA" id="ARBA00022670"/>
    </source>
</evidence>
<dbReference type="AlphaFoldDB" id="A0A1I2EAS6"/>
<name>A0A1I2EAS6_9BACI</name>
<dbReference type="STRING" id="930128.SAMN05192532_105237"/>
<gene>
    <name evidence="7" type="ORF">SAMN05192532_105237</name>
</gene>
<dbReference type="InterPro" id="IPR057812">
    <property type="entry name" value="SH3_YKFC_2nd"/>
</dbReference>
<dbReference type="EMBL" id="FONT01000005">
    <property type="protein sequence ID" value="SFE89965.1"/>
    <property type="molecule type" value="Genomic_DNA"/>
</dbReference>
<keyword evidence="8" id="KW-1185">Reference proteome</keyword>
<dbReference type="SUPFAM" id="SSF54001">
    <property type="entry name" value="Cysteine proteinases"/>
    <property type="match status" value="1"/>
</dbReference>
<dbReference type="Proteomes" id="UP000199516">
    <property type="component" value="Unassembled WGS sequence"/>
</dbReference>
<dbReference type="InterPro" id="IPR038765">
    <property type="entry name" value="Papain-like_cys_pep_sf"/>
</dbReference>
<accession>A0A1I2EAS6</accession>
<keyword evidence="2" id="KW-0645">Protease</keyword>
<evidence type="ECO:0000256" key="3">
    <source>
        <dbReference type="ARBA" id="ARBA00022801"/>
    </source>
</evidence>
<dbReference type="GO" id="GO:0006508">
    <property type="term" value="P:proteolysis"/>
    <property type="evidence" value="ECO:0007669"/>
    <property type="project" value="UniProtKB-KW"/>
</dbReference>
<feature type="chain" id="PRO_5011664142" evidence="5">
    <location>
        <begin position="26"/>
        <end position="334"/>
    </location>
</feature>
<evidence type="ECO:0000313" key="7">
    <source>
        <dbReference type="EMBL" id="SFE89965.1"/>
    </source>
</evidence>
<feature type="domain" description="NlpC/P60" evidence="6">
    <location>
        <begin position="208"/>
        <end position="332"/>
    </location>
</feature>
<dbReference type="PANTHER" id="PTHR47053">
    <property type="entry name" value="MUREIN DD-ENDOPEPTIDASE MEPH-RELATED"/>
    <property type="match status" value="1"/>
</dbReference>
<dbReference type="Pfam" id="PF23795">
    <property type="entry name" value="SH3_YKFC_2nd"/>
    <property type="match status" value="1"/>
</dbReference>